<dbReference type="Gene3D" id="3.40.50.300">
    <property type="entry name" value="P-loop containing nucleotide triphosphate hydrolases"/>
    <property type="match status" value="1"/>
</dbReference>
<dbReference type="EMBL" id="JPGW01000011">
    <property type="protein sequence ID" value="KER08751.1"/>
    <property type="molecule type" value="Genomic_DNA"/>
</dbReference>
<reference evidence="3 5" key="2">
    <citation type="submission" date="2017-02" db="EMBL/GenBank/DDBJ databases">
        <title>Draft genome sequence of Streptococcus mitis CCUG 61082.</title>
        <authorList>
            <person name="Salva-Serra F."/>
            <person name="Engstrom-Jakobsson H."/>
            <person name="Thorell K."/>
            <person name="Jaen-Luchoro D."/>
            <person name="Gonzales-Siles L."/>
            <person name="Karlsson R."/>
            <person name="Gomila M."/>
            <person name="Yazdan S."/>
            <person name="Boulund F."/>
            <person name="Johnning A."/>
            <person name="Engstrand L."/>
            <person name="Kristiansson E."/>
            <person name="Moore E."/>
        </authorList>
    </citation>
    <scope>NUCLEOTIDE SEQUENCE [LARGE SCALE GENOMIC DNA]</scope>
    <source>
        <strain evidence="3 5">CCUG 61082</strain>
    </source>
</reference>
<dbReference type="SUPFAM" id="SSF52540">
    <property type="entry name" value="P-loop containing nucleoside triphosphate hydrolases"/>
    <property type="match status" value="1"/>
</dbReference>
<dbReference type="Proteomes" id="UP000028067">
    <property type="component" value="Unassembled WGS sequence"/>
</dbReference>
<dbReference type="PATRIC" id="fig|28037.94.peg.739"/>
<name>A0A081SCU8_STRMT</name>
<dbReference type="GO" id="GO:0005524">
    <property type="term" value="F:ATP binding"/>
    <property type="evidence" value="ECO:0007669"/>
    <property type="project" value="InterPro"/>
</dbReference>
<protein>
    <recommendedName>
        <fullName evidence="1">ATPase AAA-type core domain-containing protein</fullName>
    </recommendedName>
</protein>
<dbReference type="InterPro" id="IPR027417">
    <property type="entry name" value="P-loop_NTPase"/>
</dbReference>
<dbReference type="Proteomes" id="UP000190872">
    <property type="component" value="Unassembled WGS sequence"/>
</dbReference>
<dbReference type="AlphaFoldDB" id="A0A081SCU8"/>
<evidence type="ECO:0000313" key="3">
    <source>
        <dbReference type="EMBL" id="OOR79125.1"/>
    </source>
</evidence>
<evidence type="ECO:0000259" key="1">
    <source>
        <dbReference type="Pfam" id="PF13304"/>
    </source>
</evidence>
<dbReference type="GO" id="GO:0000731">
    <property type="term" value="P:DNA synthesis involved in DNA repair"/>
    <property type="evidence" value="ECO:0007669"/>
    <property type="project" value="TreeGrafter"/>
</dbReference>
<evidence type="ECO:0000313" key="4">
    <source>
        <dbReference type="Proteomes" id="UP000028067"/>
    </source>
</evidence>
<proteinExistence type="predicted"/>
<accession>A0A081SCU8</accession>
<evidence type="ECO:0000313" key="2">
    <source>
        <dbReference type="EMBL" id="KER08751.1"/>
    </source>
</evidence>
<dbReference type="EMBL" id="MUXS01000024">
    <property type="protein sequence ID" value="OOR79125.1"/>
    <property type="molecule type" value="Genomic_DNA"/>
</dbReference>
<dbReference type="GO" id="GO:0006302">
    <property type="term" value="P:double-strand break repair"/>
    <property type="evidence" value="ECO:0007669"/>
    <property type="project" value="TreeGrafter"/>
</dbReference>
<dbReference type="Pfam" id="PF13304">
    <property type="entry name" value="AAA_21"/>
    <property type="match status" value="1"/>
</dbReference>
<sequence>MKLLGLIFRDYENFICNQIFNFSDEYIVNYDWNETITINKNPEYIANFYGENITNITAIIGINGVGKTSLLNFLGFKFSERKEFLSKYEYFIIYELDESIFIEFNNHSSKIKQIIFNDITIRIDDGLLIGSTRSLFFKKQGDEYSIVDKYPQGNINYFFKKYYQYSFNENDDFVDTLFGNKLITRKLFSTPSDYNTIRAFRFLKVNDFINDNKILKYRVSHWSFENLQTLLVEKNIYEESIIELINDFSNNKKNYVLSRFINQIVAFFINLMLILKEVYHFWNKDIEKILLSQIKKYLTFDLNIIQINDLNLEINDSSNFLKAYFKREPTKIDEYNNYQITDFINFSLETIQFLWNASEQIEINNNSFILDCAPEHIVITDFLKSYQKILNCNTTNPNGIIIFTENNLFINLHELSSTGEESLIRLLAQLIELISTAEIGNHIILIDEIDESFHPSWSSRIIQLLTLCCSYFADFENPLYKNPTFQFIISTHSPFILSDIKNRNVLYLEEKLGKVTTKQINTFSKNIQRIVYESMEINDIYGSFAQSKLNKIINILNQQTISPIVIEKIKIEIQNINEPIIRDKLNQMVSEKVSSSDKKIESIISNLSNEERELLKSKL</sequence>
<dbReference type="InterPro" id="IPR003959">
    <property type="entry name" value="ATPase_AAA_core"/>
</dbReference>
<reference evidence="2 4" key="1">
    <citation type="submission" date="2014-05" db="EMBL/GenBank/DDBJ databases">
        <authorList>
            <person name="Daugherty S.C."/>
            <person name="Tallon L.J."/>
            <person name="Sadzewicz L."/>
            <person name="Kilian M."/>
            <person name="Tettelin H."/>
        </authorList>
    </citation>
    <scope>NUCLEOTIDE SEQUENCE [LARGE SCALE GENOMIC DNA]</scope>
    <source>
        <strain evidence="2 4">SK271</strain>
    </source>
</reference>
<organism evidence="2 4">
    <name type="scientific">Streptococcus mitis</name>
    <dbReference type="NCBI Taxonomy" id="28037"/>
    <lineage>
        <taxon>Bacteria</taxon>
        <taxon>Bacillati</taxon>
        <taxon>Bacillota</taxon>
        <taxon>Bacilli</taxon>
        <taxon>Lactobacillales</taxon>
        <taxon>Streptococcaceae</taxon>
        <taxon>Streptococcus</taxon>
        <taxon>Streptococcus mitis group</taxon>
    </lineage>
</organism>
<gene>
    <name evidence="3" type="ORF">B0179_10055</name>
    <name evidence="2" type="ORF">SK271_0796</name>
</gene>
<dbReference type="PANTHER" id="PTHR32182:SF23">
    <property type="entry name" value="ATP BINDING PROTEIN"/>
    <property type="match status" value="1"/>
</dbReference>
<dbReference type="PANTHER" id="PTHR32182">
    <property type="entry name" value="DNA REPLICATION AND REPAIR PROTEIN RECF"/>
    <property type="match status" value="1"/>
</dbReference>
<comment type="caution">
    <text evidence="2">The sequence shown here is derived from an EMBL/GenBank/DDBJ whole genome shotgun (WGS) entry which is preliminary data.</text>
</comment>
<evidence type="ECO:0000313" key="5">
    <source>
        <dbReference type="Proteomes" id="UP000190872"/>
    </source>
</evidence>
<feature type="domain" description="ATPase AAA-type core" evidence="1">
    <location>
        <begin position="56"/>
        <end position="498"/>
    </location>
</feature>
<dbReference type="RefSeq" id="WP_024056653.1">
    <property type="nucleotide sequence ID" value="NZ_CAMHYZ010000006.1"/>
</dbReference>
<dbReference type="GO" id="GO:0016887">
    <property type="term" value="F:ATP hydrolysis activity"/>
    <property type="evidence" value="ECO:0007669"/>
    <property type="project" value="InterPro"/>
</dbReference>